<evidence type="ECO:0000256" key="5">
    <source>
        <dbReference type="SAM" id="MobiDB-lite"/>
    </source>
</evidence>
<evidence type="ECO:0000256" key="4">
    <source>
        <dbReference type="PIRNR" id="PIRNR036881"/>
    </source>
</evidence>
<evidence type="ECO:0000256" key="1">
    <source>
        <dbReference type="ARBA" id="ARBA00004502"/>
    </source>
</evidence>
<evidence type="ECO:0000256" key="3">
    <source>
        <dbReference type="ARBA" id="ARBA00022677"/>
    </source>
</evidence>
<organism evidence="6 7">
    <name type="scientific">Chelydra serpentina</name>
    <name type="common">Snapping turtle</name>
    <name type="synonym">Testudo serpentina</name>
    <dbReference type="NCBI Taxonomy" id="8475"/>
    <lineage>
        <taxon>Eukaryota</taxon>
        <taxon>Metazoa</taxon>
        <taxon>Chordata</taxon>
        <taxon>Craniata</taxon>
        <taxon>Vertebrata</taxon>
        <taxon>Euteleostomi</taxon>
        <taxon>Archelosauria</taxon>
        <taxon>Testudinata</taxon>
        <taxon>Testudines</taxon>
        <taxon>Cryptodira</taxon>
        <taxon>Durocryptodira</taxon>
        <taxon>Americhelydia</taxon>
        <taxon>Chelydroidea</taxon>
        <taxon>Chelydridae</taxon>
        <taxon>Chelydra</taxon>
    </lineage>
</organism>
<feature type="region of interest" description="Disordered" evidence="5">
    <location>
        <begin position="403"/>
        <end position="429"/>
    </location>
</feature>
<dbReference type="Gene3D" id="3.30.720.170">
    <property type="entry name" value="Perilipin, alpha-beta domain"/>
    <property type="match status" value="1"/>
</dbReference>
<name>A0A8T1TDR4_CHESE</name>
<dbReference type="InterPro" id="IPR004279">
    <property type="entry name" value="Perilipin"/>
</dbReference>
<protein>
    <recommendedName>
        <fullName evidence="4">Perilipin</fullName>
    </recommendedName>
</protein>
<dbReference type="GO" id="GO:0010890">
    <property type="term" value="P:positive regulation of triglyceride storage"/>
    <property type="evidence" value="ECO:0007669"/>
    <property type="project" value="TreeGrafter"/>
</dbReference>
<dbReference type="PANTHER" id="PTHR14024:SF11">
    <property type="entry name" value="PERILIPIN-3"/>
    <property type="match status" value="1"/>
</dbReference>
<evidence type="ECO:0000313" key="6">
    <source>
        <dbReference type="EMBL" id="KAG6939612.1"/>
    </source>
</evidence>
<dbReference type="AlphaFoldDB" id="A0A8T1TDR4"/>
<keyword evidence="7" id="KW-1185">Reference proteome</keyword>
<comment type="subcellular location">
    <subcellularLocation>
        <location evidence="1">Lipid droplet</location>
    </subcellularLocation>
</comment>
<dbReference type="Pfam" id="PF03036">
    <property type="entry name" value="Perilipin"/>
    <property type="match status" value="1"/>
</dbReference>
<comment type="similarity">
    <text evidence="2 4">Belongs to the perilipin family.</text>
</comment>
<proteinExistence type="inferred from homology"/>
<evidence type="ECO:0000313" key="7">
    <source>
        <dbReference type="Proteomes" id="UP000765507"/>
    </source>
</evidence>
<dbReference type="GO" id="GO:0005829">
    <property type="term" value="C:cytosol"/>
    <property type="evidence" value="ECO:0007669"/>
    <property type="project" value="TreeGrafter"/>
</dbReference>
<accession>A0A8T1TDR4</accession>
<sequence length="429" mass="47820">MASQEHREEEQQNVLRKVASLPLVNSAYDLAATAYASTKESHPYVRSICDMAEKGVTSITNVAVGSAQSVVTKLEPEVTTAAECASEVPDDKVEEHLPILQQTADKVPSETQELPSSRLSDVKETMIRMVDMTKDAVQDGMKTTKSVVTDGMSTVVESRMGQLAISGMEAVLEKSEELLDHYLPMTEDELAELAESVEGAEVSSAQPQERRSYFVRLGSLSTKLRQRAYHYSLNKMRCTSQSIREALSQLHQTMGLIEYIKQGVKLQEVQEKFHHLWLSWNRKEPKGSEMKDLAKPEMESEALAMSRSIIQQLQDACQMLVSSIQGLPTNFQEKVQQVYHNIEELHASFSTAHSLQDLSSSLLTQSQEMVTKAQEYVDELMAYMMENTPLSWVVGPFTPAGKVSADPIEPQRQENAAEVLTASKSKEDL</sequence>
<dbReference type="Gene3D" id="1.20.120.340">
    <property type="entry name" value="Flagellar protein FliS"/>
    <property type="match status" value="1"/>
</dbReference>
<dbReference type="GO" id="GO:0019915">
    <property type="term" value="P:lipid storage"/>
    <property type="evidence" value="ECO:0007669"/>
    <property type="project" value="TreeGrafter"/>
</dbReference>
<dbReference type="GO" id="GO:0005811">
    <property type="term" value="C:lipid droplet"/>
    <property type="evidence" value="ECO:0007669"/>
    <property type="project" value="UniProtKB-SubCell"/>
</dbReference>
<dbReference type="EMBL" id="JAHGAV010000010">
    <property type="protein sequence ID" value="KAG6939612.1"/>
    <property type="molecule type" value="Genomic_DNA"/>
</dbReference>
<dbReference type="PIRSF" id="PIRSF036881">
    <property type="entry name" value="PAT"/>
    <property type="match status" value="1"/>
</dbReference>
<dbReference type="PANTHER" id="PTHR14024">
    <property type="entry name" value="PERILIPIN"/>
    <property type="match status" value="1"/>
</dbReference>
<gene>
    <name evidence="6" type="ORF">G0U57_000766</name>
</gene>
<reference evidence="6 7" key="1">
    <citation type="journal article" date="2020" name="G3 (Bethesda)">
        <title>Draft Genome of the Common Snapping Turtle, Chelydra serpentina, a Model for Phenotypic Plasticity in Reptiles.</title>
        <authorList>
            <person name="Das D."/>
            <person name="Singh S.K."/>
            <person name="Bierstedt J."/>
            <person name="Erickson A."/>
            <person name="Galli G.L.J."/>
            <person name="Crossley D.A. 2nd"/>
            <person name="Rhen T."/>
        </authorList>
    </citation>
    <scope>NUCLEOTIDE SEQUENCE [LARGE SCALE GENOMIC DNA]</scope>
    <source>
        <strain evidence="6">KW</strain>
    </source>
</reference>
<dbReference type="OrthoDB" id="9425018at2759"/>
<comment type="caution">
    <text evidence="6">The sequence shown here is derived from an EMBL/GenBank/DDBJ whole genome shotgun (WGS) entry which is preliminary data.</text>
</comment>
<dbReference type="Proteomes" id="UP000765507">
    <property type="component" value="Unassembled WGS sequence"/>
</dbReference>
<dbReference type="SUPFAM" id="SSF109775">
    <property type="entry name" value="Mannose-6-phosphate receptor binding protein 1 (Tip47), C-terminal domain"/>
    <property type="match status" value="1"/>
</dbReference>
<evidence type="ECO:0000256" key="2">
    <source>
        <dbReference type="ARBA" id="ARBA00006311"/>
    </source>
</evidence>
<keyword evidence="3" id="KW-0551">Lipid droplet</keyword>